<protein>
    <submittedName>
        <fullName evidence="1">Uncharacterized protein</fullName>
    </submittedName>
</protein>
<accession>A0A938YAW6</accession>
<gene>
    <name evidence="1" type="ORF">JL106_17700</name>
</gene>
<dbReference type="EMBL" id="JAERWK010000023">
    <property type="protein sequence ID" value="MBM9469125.1"/>
    <property type="molecule type" value="Genomic_DNA"/>
</dbReference>
<sequence>MVLLTAAVQPNSGVSVALSDAEARRTQYLDSFRFWGEFAQRTGARIVVTESSGTPPDCFLEAFSESGCNEITWIDVTPTETALMRGKGAIEAEMIDRTVGLLTDDTTAMYKITGRLTIANADRVITELPERTVVARGLLDRSRFDMRVVGASRAIWARDLSGMCDEVDEARGTDLGNVLAARLMHASAVRQVRVNRFAERPRLRGVSGTRGEDYGRPTRRIAELLMEPIDRAAFSLAARKSV</sequence>
<organism evidence="1 2">
    <name type="scientific">Nakamurella leprariae</name>
    <dbReference type="NCBI Taxonomy" id="2803911"/>
    <lineage>
        <taxon>Bacteria</taxon>
        <taxon>Bacillati</taxon>
        <taxon>Actinomycetota</taxon>
        <taxon>Actinomycetes</taxon>
        <taxon>Nakamurellales</taxon>
        <taxon>Nakamurellaceae</taxon>
        <taxon>Nakamurella</taxon>
    </lineage>
</organism>
<comment type="caution">
    <text evidence="1">The sequence shown here is derived from an EMBL/GenBank/DDBJ whole genome shotgun (WGS) entry which is preliminary data.</text>
</comment>
<dbReference type="Proteomes" id="UP000663792">
    <property type="component" value="Unassembled WGS sequence"/>
</dbReference>
<dbReference type="RefSeq" id="WP_205262084.1">
    <property type="nucleotide sequence ID" value="NZ_JAERWK010000023.1"/>
</dbReference>
<name>A0A938YAW6_9ACTN</name>
<keyword evidence="2" id="KW-1185">Reference proteome</keyword>
<evidence type="ECO:0000313" key="2">
    <source>
        <dbReference type="Proteomes" id="UP000663792"/>
    </source>
</evidence>
<proteinExistence type="predicted"/>
<reference evidence="1" key="1">
    <citation type="submission" date="2021-01" db="EMBL/GenBank/DDBJ databases">
        <title>YIM 132084 draft genome.</title>
        <authorList>
            <person name="An D."/>
        </authorList>
    </citation>
    <scope>NUCLEOTIDE SEQUENCE</scope>
    <source>
        <strain evidence="1">YIM 132084</strain>
    </source>
</reference>
<evidence type="ECO:0000313" key="1">
    <source>
        <dbReference type="EMBL" id="MBM9469125.1"/>
    </source>
</evidence>
<dbReference type="AlphaFoldDB" id="A0A938YAW6"/>